<dbReference type="AlphaFoldDB" id="A0A812IEQ8"/>
<dbReference type="PANTHER" id="PTHR21683">
    <property type="entry name" value="COILED-COIL DOMAIN-CONTAINING PROTEIN 42 LIKE-2-LIKE-RELATED"/>
    <property type="match status" value="1"/>
</dbReference>
<organism evidence="5 6">
    <name type="scientific">Symbiodinium natans</name>
    <dbReference type="NCBI Taxonomy" id="878477"/>
    <lineage>
        <taxon>Eukaryota</taxon>
        <taxon>Sar</taxon>
        <taxon>Alveolata</taxon>
        <taxon>Dinophyceae</taxon>
        <taxon>Suessiales</taxon>
        <taxon>Symbiodiniaceae</taxon>
        <taxon>Symbiodinium</taxon>
    </lineage>
</organism>
<feature type="compositionally biased region" description="Basic and acidic residues" evidence="3">
    <location>
        <begin position="124"/>
        <end position="143"/>
    </location>
</feature>
<evidence type="ECO:0000256" key="1">
    <source>
        <dbReference type="ARBA" id="ARBA00023054"/>
    </source>
</evidence>
<keyword evidence="1 2" id="KW-0175">Coiled coil</keyword>
<dbReference type="PANTHER" id="PTHR21683:SF2">
    <property type="entry name" value="COILED-COIL DOMAIN-CONTAINING PROTEIN 42 LIKE-2-LIKE"/>
    <property type="match status" value="1"/>
</dbReference>
<dbReference type="Pfam" id="PF13863">
    <property type="entry name" value="DUF4200"/>
    <property type="match status" value="1"/>
</dbReference>
<sequence>MPSKALALPGDGKPKTEFQKHAKKLLDKHCKIDVNDEWQPVDDQKIAQLRGILSALHEENQSTQLLKVESEDREAQAALKATRKSVETRLAFCKEKEMMFKKKQDELRRHVLDNQKSLQDLESQIEKSERKAHDEQAQSRRLEGEIRALERELQEKEQQRDTEQAKIGKMAQYKNFLEHVIHESQEEFGDDIEVLMNRHLTLEGGSQELTQANDDLSMRLDREREECARVQTKLQNEHLAISSQLHKCQVALEHHLGESQELEGRLNRALEEKELKESQVGVISMAIEQLFSRTVNSCRLPQRKKAMLDATDVKFAPVRGDKSDVRLEEMFKQIIERVEDLQEMHSTVQLGREKPREEAALFDERGFMERVTFQYHRGEDDVRRRGTGSDENHESLTLGLGAGSSTLKGRHTDPNLSGGHSGGKLSARCATPSRNFQLSKKDGEVFHRGMSTALGISTWTVLVFLRSCPRKPSAVDQHAKTVLQAMANSKKAYRKENERTQLLWKTLIQGLSPTQAAEMFRKQDHEPPTEQELMDLRTNTLAHVRKKTMGHRQMMKSALKNKNKSATKRFLNNELVSVTKKDKYYRTGGETAEDKAKTSVELYIIGIGRGGRHAVKLAMHDKKKGSAIDVLGNWCNMHIISQATEAVTVSSQMQLWYLFDAGALDEKVSEALQDLPILGSSFAEQAFPRRNRHGPAMTRLSSILGLLPLAAASGPSSWAKTRSPDPGFVASLISYHQEKLENAVARLSSGRPFADWVFEMDTSLLPSPVPRSWLENSTKDKASAESSLKEALSTLVRGLARLSSGPALADAVFGAEAAKLLEPVAPDDVQPRLSPQQIESLGPKQISVLMAHENEMLAAGVGRLSSGKSFADYIFGMDTGELPRELPSEMYLSNIAQDRSLAQFAVNATMSMIGRAASQLSSGKPLADAVFGCDVSHLSIPNKVVMTRT</sequence>
<feature type="compositionally biased region" description="Low complexity" evidence="3">
    <location>
        <begin position="395"/>
        <end position="407"/>
    </location>
</feature>
<evidence type="ECO:0000313" key="5">
    <source>
        <dbReference type="EMBL" id="CAE7035614.1"/>
    </source>
</evidence>
<feature type="compositionally biased region" description="Basic and acidic residues" evidence="3">
    <location>
        <begin position="378"/>
        <end position="394"/>
    </location>
</feature>
<dbReference type="EMBL" id="CAJNDS010000266">
    <property type="protein sequence ID" value="CAE7035614.1"/>
    <property type="molecule type" value="Genomic_DNA"/>
</dbReference>
<feature type="region of interest" description="Disordered" evidence="3">
    <location>
        <begin position="123"/>
        <end position="143"/>
    </location>
</feature>
<dbReference type="InterPro" id="IPR025252">
    <property type="entry name" value="DUF4200"/>
</dbReference>
<feature type="domain" description="DUF4200" evidence="4">
    <location>
        <begin position="66"/>
        <end position="182"/>
    </location>
</feature>
<proteinExistence type="predicted"/>
<keyword evidence="6" id="KW-1185">Reference proteome</keyword>
<evidence type="ECO:0000313" key="6">
    <source>
        <dbReference type="Proteomes" id="UP000604046"/>
    </source>
</evidence>
<dbReference type="InterPro" id="IPR051147">
    <property type="entry name" value="CFAP_domain-containing"/>
</dbReference>
<comment type="caution">
    <text evidence="5">The sequence shown here is derived from an EMBL/GenBank/DDBJ whole genome shotgun (WGS) entry which is preliminary data.</text>
</comment>
<reference evidence="5" key="1">
    <citation type="submission" date="2021-02" db="EMBL/GenBank/DDBJ databases">
        <authorList>
            <person name="Dougan E. K."/>
            <person name="Rhodes N."/>
            <person name="Thang M."/>
            <person name="Chan C."/>
        </authorList>
    </citation>
    <scope>NUCLEOTIDE SEQUENCE</scope>
</reference>
<dbReference type="Proteomes" id="UP000604046">
    <property type="component" value="Unassembled WGS sequence"/>
</dbReference>
<protein>
    <recommendedName>
        <fullName evidence="4">DUF4200 domain-containing protein</fullName>
    </recommendedName>
</protein>
<accession>A0A812IEQ8</accession>
<name>A0A812IEQ8_9DINO</name>
<gene>
    <name evidence="5" type="ORF">SNAT2548_LOCUS4318</name>
</gene>
<dbReference type="GO" id="GO:0005856">
    <property type="term" value="C:cytoskeleton"/>
    <property type="evidence" value="ECO:0007669"/>
    <property type="project" value="UniProtKB-ARBA"/>
</dbReference>
<evidence type="ECO:0000256" key="2">
    <source>
        <dbReference type="SAM" id="Coils"/>
    </source>
</evidence>
<evidence type="ECO:0000259" key="4">
    <source>
        <dbReference type="Pfam" id="PF13863"/>
    </source>
</evidence>
<evidence type="ECO:0000256" key="3">
    <source>
        <dbReference type="SAM" id="MobiDB-lite"/>
    </source>
</evidence>
<feature type="coiled-coil region" evidence="2">
    <location>
        <begin position="206"/>
        <end position="279"/>
    </location>
</feature>
<dbReference type="OrthoDB" id="439645at2759"/>
<feature type="region of interest" description="Disordered" evidence="3">
    <location>
        <begin position="378"/>
        <end position="426"/>
    </location>
</feature>